<evidence type="ECO:0000313" key="3">
    <source>
        <dbReference type="Proteomes" id="UP001501536"/>
    </source>
</evidence>
<dbReference type="InterPro" id="IPR036165">
    <property type="entry name" value="YefM-like_sf"/>
</dbReference>
<dbReference type="Gene3D" id="3.40.1620.10">
    <property type="entry name" value="YefM-like domain"/>
    <property type="match status" value="1"/>
</dbReference>
<organism evidence="2 3">
    <name type="scientific">Zhihengliuella alba</name>
    <dbReference type="NCBI Taxonomy" id="547018"/>
    <lineage>
        <taxon>Bacteria</taxon>
        <taxon>Bacillati</taxon>
        <taxon>Actinomycetota</taxon>
        <taxon>Actinomycetes</taxon>
        <taxon>Micrococcales</taxon>
        <taxon>Micrococcaceae</taxon>
        <taxon>Zhihengliuella</taxon>
    </lineage>
</organism>
<proteinExistence type="inferred from homology"/>
<dbReference type="NCBIfam" id="TIGR01552">
    <property type="entry name" value="phd_fam"/>
    <property type="match status" value="1"/>
</dbReference>
<sequence length="100" mass="10934">METMSITEASRAGISNLVNAAESGREIALSKHGRVVAEVISAREIEGLRRDRESLRDAALLMTRIATDSGVRTDLDSAMAAFGIDRGELEVELDAERFER</sequence>
<evidence type="ECO:0000313" key="2">
    <source>
        <dbReference type="EMBL" id="GAA3711938.1"/>
    </source>
</evidence>
<evidence type="ECO:0000256" key="1">
    <source>
        <dbReference type="ARBA" id="ARBA00009981"/>
    </source>
</evidence>
<evidence type="ECO:0008006" key="4">
    <source>
        <dbReference type="Google" id="ProtNLM"/>
    </source>
</evidence>
<keyword evidence="3" id="KW-1185">Reference proteome</keyword>
<dbReference type="Proteomes" id="UP001501536">
    <property type="component" value="Unassembled WGS sequence"/>
</dbReference>
<protein>
    <recommendedName>
        <fullName evidence="4">Antitoxin</fullName>
    </recommendedName>
</protein>
<dbReference type="SUPFAM" id="SSF143120">
    <property type="entry name" value="YefM-like"/>
    <property type="match status" value="1"/>
</dbReference>
<dbReference type="EMBL" id="BAABCJ010000007">
    <property type="protein sequence ID" value="GAA3711938.1"/>
    <property type="molecule type" value="Genomic_DNA"/>
</dbReference>
<comment type="caution">
    <text evidence="2">The sequence shown here is derived from an EMBL/GenBank/DDBJ whole genome shotgun (WGS) entry which is preliminary data.</text>
</comment>
<name>A0ABP7E173_9MICC</name>
<dbReference type="RefSeq" id="WP_344885700.1">
    <property type="nucleotide sequence ID" value="NZ_BAABCJ010000007.1"/>
</dbReference>
<gene>
    <name evidence="2" type="ORF">GCM10022377_26730</name>
</gene>
<comment type="similarity">
    <text evidence="1">Belongs to the phD/YefM antitoxin family.</text>
</comment>
<reference evidence="3" key="1">
    <citation type="journal article" date="2019" name="Int. J. Syst. Evol. Microbiol.">
        <title>The Global Catalogue of Microorganisms (GCM) 10K type strain sequencing project: providing services to taxonomists for standard genome sequencing and annotation.</title>
        <authorList>
            <consortium name="The Broad Institute Genomics Platform"/>
            <consortium name="The Broad Institute Genome Sequencing Center for Infectious Disease"/>
            <person name="Wu L."/>
            <person name="Ma J."/>
        </authorList>
    </citation>
    <scope>NUCLEOTIDE SEQUENCE [LARGE SCALE GENOMIC DNA]</scope>
    <source>
        <strain evidence="3">JCM 16961</strain>
    </source>
</reference>
<accession>A0ABP7E173</accession>